<reference evidence="2" key="1">
    <citation type="submission" date="2016-10" db="EMBL/GenBank/DDBJ databases">
        <authorList>
            <person name="Varghese N."/>
            <person name="Submissions S."/>
        </authorList>
    </citation>
    <scope>NUCLEOTIDE SEQUENCE [LARGE SCALE GENOMIC DNA]</scope>
    <source>
        <strain evidence="2">DSM 5918</strain>
    </source>
</reference>
<dbReference type="RefSeq" id="WP_092375971.1">
    <property type="nucleotide sequence ID" value="NZ_FORX01000012.1"/>
</dbReference>
<dbReference type="EMBL" id="FORX01000012">
    <property type="protein sequence ID" value="SFK03693.1"/>
    <property type="molecule type" value="Genomic_DNA"/>
</dbReference>
<dbReference type="Proteomes" id="UP000198635">
    <property type="component" value="Unassembled WGS sequence"/>
</dbReference>
<sequence length="152" mass="16531">MCALLAVDAGVRTGLALLDREGRLQWCRSHNLGSTARLKKAAARVLFELPQLQFLVVEGGGQTAGIWEHAATKRNLPCRIVQAQDWREQFLLPRQRVSGQKAKAAACALVSTILRREGWSSPTTPGHDAAEAALVGLWAAVQLGWRAMPALK</sequence>
<accession>A0A1I3W923</accession>
<dbReference type="AlphaFoldDB" id="A0A1I3W923"/>
<evidence type="ECO:0000313" key="2">
    <source>
        <dbReference type="Proteomes" id="UP000198635"/>
    </source>
</evidence>
<evidence type="ECO:0000313" key="1">
    <source>
        <dbReference type="EMBL" id="SFK03693.1"/>
    </source>
</evidence>
<name>A0A1I3W923_9BACT</name>
<proteinExistence type="predicted"/>
<evidence type="ECO:0008006" key="3">
    <source>
        <dbReference type="Google" id="ProtNLM"/>
    </source>
</evidence>
<protein>
    <recommendedName>
        <fullName evidence="3">Holliday junction resolvasome RuvABC endonuclease subunit</fullName>
    </recommendedName>
</protein>
<organism evidence="1 2">
    <name type="scientific">Desulfomicrobium apsheronum</name>
    <dbReference type="NCBI Taxonomy" id="52560"/>
    <lineage>
        <taxon>Bacteria</taxon>
        <taxon>Pseudomonadati</taxon>
        <taxon>Thermodesulfobacteriota</taxon>
        <taxon>Desulfovibrionia</taxon>
        <taxon>Desulfovibrionales</taxon>
        <taxon>Desulfomicrobiaceae</taxon>
        <taxon>Desulfomicrobium</taxon>
    </lineage>
</organism>
<dbReference type="STRING" id="52560.SAMN04488082_11284"/>
<keyword evidence="2" id="KW-1185">Reference proteome</keyword>
<gene>
    <name evidence="1" type="ORF">SAMN04488082_11284</name>
</gene>
<dbReference type="OrthoDB" id="1495259at2"/>